<evidence type="ECO:0000313" key="2">
    <source>
        <dbReference type="Proteomes" id="UP000000758"/>
    </source>
</evidence>
<keyword evidence="2" id="KW-1185">Reference proteome</keyword>
<evidence type="ECO:0000313" key="1">
    <source>
        <dbReference type="EMBL" id="ABK78030.1"/>
    </source>
</evidence>
<dbReference type="EnsemblBacteria" id="ABK78030">
    <property type="protein sequence ID" value="ABK78030"/>
    <property type="gene ID" value="CENSYa_1408"/>
</dbReference>
<dbReference type="STRING" id="414004.CENSYa_1408"/>
<dbReference type="KEGG" id="csy:CENSYa_1408"/>
<reference evidence="1 2" key="1">
    <citation type="journal article" date="2006" name="Proc. Natl. Acad. Sci. U.S.A.">
        <title>Genomic analysis of the uncultivated marine crenarchaeote Cenarchaeum symbiosum.</title>
        <authorList>
            <person name="Hallam S.J."/>
            <person name="Konstantinidis K.T."/>
            <person name="Putnam N."/>
            <person name="Schleper C."/>
            <person name="Watanabe Y."/>
            <person name="Sugahara J."/>
            <person name="Preston C."/>
            <person name="de la Torre J."/>
            <person name="Richardson P.M."/>
            <person name="DeLong E.F."/>
        </authorList>
    </citation>
    <scope>NUCLEOTIDE SEQUENCE [LARGE SCALE GENOMIC DNA]</scope>
    <source>
        <strain evidence="2">A</strain>
    </source>
</reference>
<accession>A0RXG3</accession>
<dbReference type="AlphaFoldDB" id="A0RXG3"/>
<dbReference type="EMBL" id="DP000238">
    <property type="protein sequence ID" value="ABK78030.1"/>
    <property type="molecule type" value="Genomic_DNA"/>
</dbReference>
<gene>
    <name evidence="1" type="ordered locus">CENSYa_1408</name>
</gene>
<dbReference type="InterPro" id="IPR003768">
    <property type="entry name" value="ScpA"/>
</dbReference>
<dbReference type="PANTHER" id="PTHR33969:SF2">
    <property type="entry name" value="SEGREGATION AND CONDENSATION PROTEIN A"/>
    <property type="match status" value="1"/>
</dbReference>
<evidence type="ECO:0008006" key="3">
    <source>
        <dbReference type="Google" id="ProtNLM"/>
    </source>
</evidence>
<name>A0RXG3_CENSY</name>
<organism evidence="1 2">
    <name type="scientific">Cenarchaeum symbiosum (strain A)</name>
    <dbReference type="NCBI Taxonomy" id="414004"/>
    <lineage>
        <taxon>Archaea</taxon>
        <taxon>Nitrososphaerota</taxon>
        <taxon>Candidatus Cenarchaeales</taxon>
        <taxon>Candidatus Cenarchaeaceae</taxon>
        <taxon>Candidatus Cenarchaeum</taxon>
    </lineage>
</organism>
<sequence length="222" mass="24666">MDGEKPGDISQAPVNILFNPSSIAKSDVWEIDLVKILDMLVEILERSGKRDLKVAGMAALSSSLIYRMKVESIFALQRMAMERGPDSRRASVDVDPISMPYRHESTYPVTLDELLGILNSLIWSIANPGTRKPRPSFEPADVPDLRDVMNTLENVIGRYEELIESKIRKAGSGLLGEITSGLELVDAIRCFFAVLFMARDGRVWLEQSGEDILITLSDGRGE</sequence>
<dbReference type="PATRIC" id="fig|414004.10.peg.1292"/>
<proteinExistence type="predicted"/>
<dbReference type="PANTHER" id="PTHR33969">
    <property type="entry name" value="SEGREGATION AND CONDENSATION PROTEIN A"/>
    <property type="match status" value="1"/>
</dbReference>
<dbReference type="HOGENOM" id="CLU_1227618_0_0_2"/>
<protein>
    <recommendedName>
        <fullName evidence="3">Chromosome segregation and condensation protein ScpA</fullName>
    </recommendedName>
</protein>
<dbReference type="Proteomes" id="UP000000758">
    <property type="component" value="Chromosome"/>
</dbReference>